<dbReference type="AlphaFoldDB" id="A0A1J6JZN1"/>
<evidence type="ECO:0000313" key="5">
    <source>
        <dbReference type="EMBL" id="OIT21900.1"/>
    </source>
</evidence>
<dbReference type="SUPFAM" id="SSF52540">
    <property type="entry name" value="P-loop containing nucleoside triphosphate hydrolases"/>
    <property type="match status" value="1"/>
</dbReference>
<comment type="caution">
    <text evidence="5">The sequence shown here is derived from an EMBL/GenBank/DDBJ whole genome shotgun (WGS) entry which is preliminary data.</text>
</comment>
<name>A0A1J6JZN1_NICAT</name>
<evidence type="ECO:0000313" key="6">
    <source>
        <dbReference type="Proteomes" id="UP000187609"/>
    </source>
</evidence>
<dbReference type="OMA" id="DQFTKGC"/>
<dbReference type="GO" id="GO:0008146">
    <property type="term" value="F:sulfotransferase activity"/>
    <property type="evidence" value="ECO:0007669"/>
    <property type="project" value="InterPro"/>
</dbReference>
<dbReference type="Gene3D" id="3.40.50.300">
    <property type="entry name" value="P-loop containing nucleotide triphosphate hydrolases"/>
    <property type="match status" value="1"/>
</dbReference>
<evidence type="ECO:0000256" key="3">
    <source>
        <dbReference type="RuleBase" id="RU361155"/>
    </source>
</evidence>
<evidence type="ECO:0000256" key="2">
    <source>
        <dbReference type="ARBA" id="ARBA00022679"/>
    </source>
</evidence>
<dbReference type="Pfam" id="PF00685">
    <property type="entry name" value="Sulfotransfer_1"/>
    <property type="match status" value="1"/>
</dbReference>
<dbReference type="Gramene" id="OIT21900">
    <property type="protein sequence ID" value="OIT21900"/>
    <property type="gene ID" value="A4A49_39459"/>
</dbReference>
<protein>
    <recommendedName>
        <fullName evidence="3">Sulfotransferase</fullName>
        <ecNumber evidence="3">2.8.2.-</ecNumber>
    </recommendedName>
</protein>
<dbReference type="OrthoDB" id="205623at2759"/>
<dbReference type="Proteomes" id="UP000187609">
    <property type="component" value="Unassembled WGS sequence"/>
</dbReference>
<dbReference type="InterPro" id="IPR027417">
    <property type="entry name" value="P-loop_NTPase"/>
</dbReference>
<organism evidence="5 6">
    <name type="scientific">Nicotiana attenuata</name>
    <name type="common">Coyote tobacco</name>
    <dbReference type="NCBI Taxonomy" id="49451"/>
    <lineage>
        <taxon>Eukaryota</taxon>
        <taxon>Viridiplantae</taxon>
        <taxon>Streptophyta</taxon>
        <taxon>Embryophyta</taxon>
        <taxon>Tracheophyta</taxon>
        <taxon>Spermatophyta</taxon>
        <taxon>Magnoliopsida</taxon>
        <taxon>eudicotyledons</taxon>
        <taxon>Gunneridae</taxon>
        <taxon>Pentapetalae</taxon>
        <taxon>asterids</taxon>
        <taxon>lamiids</taxon>
        <taxon>Solanales</taxon>
        <taxon>Solanaceae</taxon>
        <taxon>Nicotianoideae</taxon>
        <taxon>Nicotianeae</taxon>
        <taxon>Nicotiana</taxon>
    </lineage>
</organism>
<proteinExistence type="inferred from homology"/>
<dbReference type="InterPro" id="IPR000863">
    <property type="entry name" value="Sulfotransferase_dom"/>
</dbReference>
<accession>A0A1J6JZN1</accession>
<feature type="domain" description="Sulfotransferase" evidence="4">
    <location>
        <begin position="75"/>
        <end position="334"/>
    </location>
</feature>
<dbReference type="PANTHER" id="PTHR11783">
    <property type="entry name" value="SULFOTRANSFERASE SULT"/>
    <property type="match status" value="1"/>
</dbReference>
<keyword evidence="6" id="KW-1185">Reference proteome</keyword>
<dbReference type="KEGG" id="nau:109218298"/>
<dbReference type="GeneID" id="109218298"/>
<reference evidence="5" key="1">
    <citation type="submission" date="2016-11" db="EMBL/GenBank/DDBJ databases">
        <title>The genome of Nicotiana attenuata.</title>
        <authorList>
            <person name="Xu S."/>
            <person name="Brockmoeller T."/>
            <person name="Gaquerel E."/>
            <person name="Navarro A."/>
            <person name="Kuhl H."/>
            <person name="Gase K."/>
            <person name="Ling Z."/>
            <person name="Zhou W."/>
            <person name="Kreitzer C."/>
            <person name="Stanke M."/>
            <person name="Tang H."/>
            <person name="Lyons E."/>
            <person name="Pandey P."/>
            <person name="Pandey S.P."/>
            <person name="Timmermann B."/>
            <person name="Baldwin I.T."/>
        </authorList>
    </citation>
    <scope>NUCLEOTIDE SEQUENCE [LARGE SCALE GENOMIC DNA]</scope>
    <source>
        <strain evidence="5">UT</strain>
    </source>
</reference>
<dbReference type="EC" id="2.8.2.-" evidence="3"/>
<sequence>MASFLSTQSSPLLTNAANKETSHKNQQECPDIILSELPKEKGWLNEHVHQYKDFWYPTGILQGLIALQQHFKPKPNDVLLASYPKSGTTWLKALLFAITNRTKYDYKTHPLLSSNPHELVPQLEAYAFKHPTNPTPNSSLMHSHLAFSSLPESILGGEDSNSKCKIVYVFRDPKDVLASCWHFVQKLRPKYLPLLSLQEAFDQFTKGCSPFGPFWDHVMGYYKASLEFPKSVFFFRYEDLKQDPIFHTKRLAEFLGQPFSLEEESEGIIEKITELCSFEKLSSLDVNKDGTHTGFFFPTIANNIFFRQGKVGDSKNHLSEEMIKVMDEITKQKLGFDLMNTSFSPQQNGKGIEQNHSN</sequence>
<gene>
    <name evidence="5" type="primary">SOT17_1</name>
    <name evidence="5" type="ORF">A4A49_39459</name>
</gene>
<evidence type="ECO:0000259" key="4">
    <source>
        <dbReference type="Pfam" id="PF00685"/>
    </source>
</evidence>
<dbReference type="EMBL" id="MJEQ01004026">
    <property type="protein sequence ID" value="OIT21900.1"/>
    <property type="molecule type" value="Genomic_DNA"/>
</dbReference>
<keyword evidence="2 3" id="KW-0808">Transferase</keyword>
<evidence type="ECO:0000256" key="1">
    <source>
        <dbReference type="ARBA" id="ARBA00005771"/>
    </source>
</evidence>
<comment type="similarity">
    <text evidence="1 3">Belongs to the sulfotransferase 1 family.</text>
</comment>
<dbReference type="SMR" id="A0A1J6JZN1"/>